<dbReference type="EMBL" id="BSDR01000001">
    <property type="protein sequence ID" value="GLI35674.1"/>
    <property type="molecule type" value="Genomic_DNA"/>
</dbReference>
<evidence type="ECO:0000313" key="1">
    <source>
        <dbReference type="EMBL" id="GLI35674.1"/>
    </source>
</evidence>
<comment type="caution">
    <text evidence="1">The sequence shown here is derived from an EMBL/GenBank/DDBJ whole genome shotgun (WGS) entry which is preliminary data.</text>
</comment>
<gene>
    <name evidence="1" type="ORF">DAMNIGENAA_31070</name>
</gene>
<proteinExistence type="predicted"/>
<evidence type="ECO:0000313" key="2">
    <source>
        <dbReference type="Proteomes" id="UP001144372"/>
    </source>
</evidence>
<dbReference type="AlphaFoldDB" id="A0A9W6FVJ3"/>
<organism evidence="1 2">
    <name type="scientific">Desulforhabdus amnigena</name>
    <dbReference type="NCBI Taxonomy" id="40218"/>
    <lineage>
        <taxon>Bacteria</taxon>
        <taxon>Pseudomonadati</taxon>
        <taxon>Thermodesulfobacteriota</taxon>
        <taxon>Syntrophobacteria</taxon>
        <taxon>Syntrophobacterales</taxon>
        <taxon>Syntrophobacteraceae</taxon>
        <taxon>Desulforhabdus</taxon>
    </lineage>
</organism>
<protein>
    <submittedName>
        <fullName evidence="1">Uncharacterized protein</fullName>
    </submittedName>
</protein>
<dbReference type="Proteomes" id="UP001144372">
    <property type="component" value="Unassembled WGS sequence"/>
</dbReference>
<accession>A0A9W6FVJ3</accession>
<sequence>MVDAEGLYEYVAAPGILGSEVGDLLESRFYGPQSLLWIEDAELPKVEEVSGHLLKELFHGRGSFGGQGAPGRRLAGFHIK</sequence>
<keyword evidence="2" id="KW-1185">Reference proteome</keyword>
<name>A0A9W6FVJ3_9BACT</name>
<reference evidence="1" key="1">
    <citation type="submission" date="2022-12" db="EMBL/GenBank/DDBJ databases">
        <title>Reference genome sequencing for broad-spectrum identification of bacterial and archaeal isolates by mass spectrometry.</title>
        <authorList>
            <person name="Sekiguchi Y."/>
            <person name="Tourlousse D.M."/>
        </authorList>
    </citation>
    <scope>NUCLEOTIDE SEQUENCE</scope>
    <source>
        <strain evidence="1">ASRB1</strain>
    </source>
</reference>